<dbReference type="EMBL" id="BMMI01000004">
    <property type="protein sequence ID" value="GGL67161.1"/>
    <property type="molecule type" value="Genomic_DNA"/>
</dbReference>
<evidence type="ECO:0000256" key="1">
    <source>
        <dbReference type="SAM" id="MobiDB-lite"/>
    </source>
</evidence>
<reference evidence="5" key="2">
    <citation type="journal article" date="2019" name="Int. J. Syst. Evol. Microbiol.">
        <title>The Global Catalogue of Microorganisms (GCM) 10K type strain sequencing project: providing services to taxonomists for standard genome sequencing and annotation.</title>
        <authorList>
            <consortium name="The Broad Institute Genomics Platform"/>
            <consortium name="The Broad Institute Genome Sequencing Center for Infectious Disease"/>
            <person name="Wu L."/>
            <person name="Ma J."/>
        </authorList>
    </citation>
    <scope>NUCLEOTIDE SEQUENCE [LARGE SCALE GENOMIC DNA]</scope>
    <source>
        <strain evidence="5">CGMCC 4.5581</strain>
    </source>
</reference>
<keyword evidence="5" id="KW-1185">Reference proteome</keyword>
<evidence type="ECO:0000313" key="4">
    <source>
        <dbReference type="Proteomes" id="UP000552836"/>
    </source>
</evidence>
<dbReference type="Proteomes" id="UP000648663">
    <property type="component" value="Unassembled WGS sequence"/>
</dbReference>
<sequence length="121" mass="13261">MPEMTPLLGEPLPVEFLLDGDWHPAALLGWWHEPDGTCWVRVQTVVGGLPRGSWMRLADLRLAEPRPADLRLPQPDPAAPAPEPRTRPDLQLPGGGRSRRTSTPLPPLPVPRSLQPDPSPA</sequence>
<dbReference type="EMBL" id="JAAMPA010000001">
    <property type="protein sequence ID" value="NIH65799.1"/>
    <property type="molecule type" value="Genomic_DNA"/>
</dbReference>
<accession>A0A846LQM8</accession>
<protein>
    <submittedName>
        <fullName evidence="3">Uncharacterized protein</fullName>
    </submittedName>
</protein>
<organism evidence="3 4">
    <name type="scientific">Modestobacter marinus</name>
    <dbReference type="NCBI Taxonomy" id="477641"/>
    <lineage>
        <taxon>Bacteria</taxon>
        <taxon>Bacillati</taxon>
        <taxon>Actinomycetota</taxon>
        <taxon>Actinomycetes</taxon>
        <taxon>Geodermatophilales</taxon>
        <taxon>Geodermatophilaceae</taxon>
        <taxon>Modestobacter</taxon>
    </lineage>
</organism>
<reference evidence="2" key="1">
    <citation type="journal article" date="2014" name="Int. J. Syst. Evol. Microbiol.">
        <title>Complete genome of a new Firmicutes species belonging to the dominant human colonic microbiota ('Ruminococcus bicirculans') reveals two chromosomes and a selective capacity to utilize plant glucans.</title>
        <authorList>
            <consortium name="NISC Comparative Sequencing Program"/>
            <person name="Wegmann U."/>
            <person name="Louis P."/>
            <person name="Goesmann A."/>
            <person name="Henrissat B."/>
            <person name="Duncan S.H."/>
            <person name="Flint H.J."/>
        </authorList>
    </citation>
    <scope>NUCLEOTIDE SEQUENCE</scope>
    <source>
        <strain evidence="2">CGMCC 4.5581</strain>
    </source>
</reference>
<feature type="compositionally biased region" description="Pro residues" evidence="1">
    <location>
        <begin position="74"/>
        <end position="83"/>
    </location>
</feature>
<evidence type="ECO:0000313" key="5">
    <source>
        <dbReference type="Proteomes" id="UP000648663"/>
    </source>
</evidence>
<comment type="caution">
    <text evidence="3">The sequence shown here is derived from an EMBL/GenBank/DDBJ whole genome shotgun (WGS) entry which is preliminary data.</text>
</comment>
<dbReference type="AlphaFoldDB" id="A0A846LQM8"/>
<gene>
    <name evidence="3" type="ORF">FB380_000245</name>
    <name evidence="2" type="ORF">GCM10011589_24370</name>
</gene>
<proteinExistence type="predicted"/>
<evidence type="ECO:0000313" key="3">
    <source>
        <dbReference type="EMBL" id="NIH65799.1"/>
    </source>
</evidence>
<dbReference type="RefSeq" id="WP_166753486.1">
    <property type="nucleotide sequence ID" value="NZ_BAABJU010000019.1"/>
</dbReference>
<dbReference type="Proteomes" id="UP000552836">
    <property type="component" value="Unassembled WGS sequence"/>
</dbReference>
<reference evidence="2" key="4">
    <citation type="submission" date="2024-05" db="EMBL/GenBank/DDBJ databases">
        <authorList>
            <person name="Sun Q."/>
            <person name="Zhou Y."/>
        </authorList>
    </citation>
    <scope>NUCLEOTIDE SEQUENCE</scope>
    <source>
        <strain evidence="2">CGMCC 4.5581</strain>
    </source>
</reference>
<evidence type="ECO:0000313" key="2">
    <source>
        <dbReference type="EMBL" id="GGL67161.1"/>
    </source>
</evidence>
<name>A0A846LQM8_9ACTN</name>
<feature type="region of interest" description="Disordered" evidence="1">
    <location>
        <begin position="65"/>
        <end position="121"/>
    </location>
</feature>
<reference evidence="3 4" key="3">
    <citation type="submission" date="2020-02" db="EMBL/GenBank/DDBJ databases">
        <title>Sequencing the genomes of 1000 actinobacteria strains.</title>
        <authorList>
            <person name="Klenk H.-P."/>
        </authorList>
    </citation>
    <scope>NUCLEOTIDE SEQUENCE [LARGE SCALE GENOMIC DNA]</scope>
    <source>
        <strain evidence="3 4">DSM 45201</strain>
    </source>
</reference>